<evidence type="ECO:0000313" key="4">
    <source>
        <dbReference type="WBParaSite" id="NBR_0000203801-mRNA-1"/>
    </source>
</evidence>
<evidence type="ECO:0000313" key="2">
    <source>
        <dbReference type="EMBL" id="VDL65628.1"/>
    </source>
</evidence>
<keyword evidence="3" id="KW-1185">Reference proteome</keyword>
<organism evidence="4">
    <name type="scientific">Nippostrongylus brasiliensis</name>
    <name type="common">Rat hookworm</name>
    <dbReference type="NCBI Taxonomy" id="27835"/>
    <lineage>
        <taxon>Eukaryota</taxon>
        <taxon>Metazoa</taxon>
        <taxon>Ecdysozoa</taxon>
        <taxon>Nematoda</taxon>
        <taxon>Chromadorea</taxon>
        <taxon>Rhabditida</taxon>
        <taxon>Rhabditina</taxon>
        <taxon>Rhabditomorpha</taxon>
        <taxon>Strongyloidea</taxon>
        <taxon>Heligmosomidae</taxon>
        <taxon>Nippostrongylus</taxon>
    </lineage>
</organism>
<sequence>MVPNDAAKAEEAQPLLKKDARKDEPSIPSNAGSGERGKGEPGKGTQESQKHGKGTQESQKHGKGAQESLKGTSAGQKLRERAQVVFGAPSQSTQSLSPEEKGLYPAAKMKVVRLDEIMDTNSLSTSKAL</sequence>
<dbReference type="Proteomes" id="UP000271162">
    <property type="component" value="Unassembled WGS sequence"/>
</dbReference>
<evidence type="ECO:0000313" key="3">
    <source>
        <dbReference type="Proteomes" id="UP000271162"/>
    </source>
</evidence>
<feature type="compositionally biased region" description="Basic and acidic residues" evidence="1">
    <location>
        <begin position="7"/>
        <end position="25"/>
    </location>
</feature>
<name>A0A0N4XHN6_NIPBR</name>
<dbReference type="EMBL" id="UYSL01002026">
    <property type="protein sequence ID" value="VDL65628.1"/>
    <property type="molecule type" value="Genomic_DNA"/>
</dbReference>
<reference evidence="4" key="1">
    <citation type="submission" date="2017-02" db="UniProtKB">
        <authorList>
            <consortium name="WormBaseParasite"/>
        </authorList>
    </citation>
    <scope>IDENTIFICATION</scope>
</reference>
<protein>
    <submittedName>
        <fullName evidence="4">PEST proteolytic signal-containing nuclear protein</fullName>
    </submittedName>
</protein>
<accession>A0A0N4XHN6</accession>
<feature type="region of interest" description="Disordered" evidence="1">
    <location>
        <begin position="1"/>
        <end position="105"/>
    </location>
</feature>
<reference evidence="2 3" key="2">
    <citation type="submission" date="2018-11" db="EMBL/GenBank/DDBJ databases">
        <authorList>
            <consortium name="Pathogen Informatics"/>
        </authorList>
    </citation>
    <scope>NUCLEOTIDE SEQUENCE [LARGE SCALE GENOMIC DNA]</scope>
</reference>
<gene>
    <name evidence="2" type="ORF">NBR_LOCUS2039</name>
</gene>
<dbReference type="AlphaFoldDB" id="A0A0N4XHN6"/>
<proteinExistence type="predicted"/>
<evidence type="ECO:0000256" key="1">
    <source>
        <dbReference type="SAM" id="MobiDB-lite"/>
    </source>
</evidence>
<dbReference type="WBParaSite" id="NBR_0000203801-mRNA-1">
    <property type="protein sequence ID" value="NBR_0000203801-mRNA-1"/>
    <property type="gene ID" value="NBR_0000203801"/>
</dbReference>